<proteinExistence type="predicted"/>
<reference evidence="2" key="1">
    <citation type="submission" date="2017-10" db="EMBL/GenBank/DDBJ databases">
        <authorList>
            <person name="Armitage A.D."/>
            <person name="Barbara D.J."/>
            <person name="Woodhall J.W."/>
            <person name="Sreenivasaprasad S."/>
            <person name="Lane C.R."/>
            <person name="Clarkson J.P."/>
            <person name="Harrison R.J."/>
        </authorList>
    </citation>
    <scope>NUCLEOTIDE SEQUENCE</scope>
    <source>
        <strain evidence="2">FERA 1164</strain>
        <strain evidence="3">FERA 635</strain>
    </source>
</reference>
<dbReference type="Proteomes" id="UP000293195">
    <property type="component" value="Unassembled WGS sequence"/>
</dbReference>
<evidence type="ECO:0000313" key="3">
    <source>
        <dbReference type="EMBL" id="RYO01011.1"/>
    </source>
</evidence>
<accession>A0A4Q4S3K1</accession>
<sequence length="111" mass="11895">MQSISTIVVAFGLLASQVTATIALGNNANNICKLTASIDSPRRTCWESAVMWIYSDNSCSGVVIPSSPVNVSNGFNCKYCLSTDNSNRRRTVRLANGPIYVDIVRGCGTDT</sequence>
<evidence type="ECO:0000313" key="2">
    <source>
        <dbReference type="EMBL" id="RYN27579.1"/>
    </source>
</evidence>
<evidence type="ECO:0000313" key="4">
    <source>
        <dbReference type="Proteomes" id="UP000292340"/>
    </source>
</evidence>
<keyword evidence="5" id="KW-1185">Reference proteome</keyword>
<organism evidence="2 4">
    <name type="scientific">Alternaria tenuissima</name>
    <dbReference type="NCBI Taxonomy" id="119927"/>
    <lineage>
        <taxon>Eukaryota</taxon>
        <taxon>Fungi</taxon>
        <taxon>Dikarya</taxon>
        <taxon>Ascomycota</taxon>
        <taxon>Pezizomycotina</taxon>
        <taxon>Dothideomycetes</taxon>
        <taxon>Pleosporomycetidae</taxon>
        <taxon>Pleosporales</taxon>
        <taxon>Pleosporineae</taxon>
        <taxon>Pleosporaceae</taxon>
        <taxon>Alternaria</taxon>
        <taxon>Alternaria sect. Alternaria</taxon>
        <taxon>Alternaria alternata complex</taxon>
    </lineage>
</organism>
<dbReference type="EMBL" id="PDXB01000014">
    <property type="protein sequence ID" value="RYN27579.1"/>
    <property type="molecule type" value="Genomic_DNA"/>
</dbReference>
<keyword evidence="1" id="KW-0732">Signal</keyword>
<evidence type="ECO:0000313" key="5">
    <source>
        <dbReference type="Proteomes" id="UP000293195"/>
    </source>
</evidence>
<protein>
    <submittedName>
        <fullName evidence="2">Uncharacterized protein</fullName>
    </submittedName>
</protein>
<gene>
    <name evidence="2" type="ORF">AA0115_g6246</name>
    <name evidence="3" type="ORF">AA0119_g5382</name>
</gene>
<reference evidence="2" key="2">
    <citation type="journal article" date="2019" name="bioRxiv">
        <title>Genomics, evolutionary history and diagnostics of the Alternaria alternata species group including apple and Asian pear pathotypes.</title>
        <authorList>
            <person name="Armitage A.D."/>
            <person name="Cockerton H.M."/>
            <person name="Sreenivasaprasad S."/>
            <person name="Woodhall J.W."/>
            <person name="Lane C.R."/>
            <person name="Harrison R.J."/>
            <person name="Clarkson J.P."/>
        </authorList>
    </citation>
    <scope>NUCLEOTIDE SEQUENCE</scope>
    <source>
        <strain evidence="2">FERA 1164</strain>
        <strain evidence="3">FERA 635</strain>
    </source>
</reference>
<evidence type="ECO:0000256" key="1">
    <source>
        <dbReference type="SAM" id="SignalP"/>
    </source>
</evidence>
<dbReference type="OrthoDB" id="4874416at2759"/>
<dbReference type="EMBL" id="PDXF01000016">
    <property type="protein sequence ID" value="RYO01011.1"/>
    <property type="molecule type" value="Genomic_DNA"/>
</dbReference>
<feature type="chain" id="PRO_5043194416" evidence="1">
    <location>
        <begin position="21"/>
        <end position="111"/>
    </location>
</feature>
<dbReference type="AlphaFoldDB" id="A0A4Q4S3K1"/>
<feature type="signal peptide" evidence="1">
    <location>
        <begin position="1"/>
        <end position="20"/>
    </location>
</feature>
<name>A0A4Q4S3K1_9PLEO</name>
<comment type="caution">
    <text evidence="2">The sequence shown here is derived from an EMBL/GenBank/DDBJ whole genome shotgun (WGS) entry which is preliminary data.</text>
</comment>
<dbReference type="Proteomes" id="UP000292340">
    <property type="component" value="Unassembled WGS sequence"/>
</dbReference>